<dbReference type="Gene3D" id="3.40.50.850">
    <property type="entry name" value="Isochorismatase-like"/>
    <property type="match status" value="1"/>
</dbReference>
<dbReference type="EMBL" id="KP297893">
    <property type="protein sequence ID" value="ALI53582.1"/>
    <property type="molecule type" value="Genomic_DNA"/>
</dbReference>
<dbReference type="PANTHER" id="PTHR43540:SF1">
    <property type="entry name" value="ISOCHORISMATASE HYDROLASE"/>
    <property type="match status" value="1"/>
</dbReference>
<evidence type="ECO:0000259" key="4">
    <source>
        <dbReference type="Pfam" id="PF00857"/>
    </source>
</evidence>
<dbReference type="AlphaFoldDB" id="A0A1L1ZY45"/>
<evidence type="ECO:0000313" key="5">
    <source>
        <dbReference type="EMBL" id="ALI53582.1"/>
    </source>
</evidence>
<evidence type="ECO:0000256" key="3">
    <source>
        <dbReference type="SAM" id="MobiDB-lite"/>
    </source>
</evidence>
<dbReference type="CDD" id="cd00431">
    <property type="entry name" value="cysteine_hydrolases"/>
    <property type="match status" value="1"/>
</dbReference>
<dbReference type="SUPFAM" id="SSF52499">
    <property type="entry name" value="Isochorismatase-like hydrolases"/>
    <property type="match status" value="1"/>
</dbReference>
<feature type="compositionally biased region" description="Basic residues" evidence="3">
    <location>
        <begin position="1"/>
        <end position="12"/>
    </location>
</feature>
<evidence type="ECO:0000256" key="2">
    <source>
        <dbReference type="ARBA" id="ARBA00022801"/>
    </source>
</evidence>
<dbReference type="SMR" id="A0A1L1ZY45"/>
<protein>
    <submittedName>
        <fullName evidence="5">Isochorismatase</fullName>
    </submittedName>
</protein>
<reference evidence="5" key="1">
    <citation type="submission" date="2014-12" db="EMBL/GenBank/DDBJ databases">
        <title>Characterization of two putative effector proteins of Hirschmanniella oryzae able to attenuate the defense response.</title>
        <authorList>
            <person name="Bauters L."/>
            <person name="Kyndt T."/>
            <person name="Gheysen G."/>
        </authorList>
    </citation>
    <scope>NUCLEOTIDE SEQUENCE</scope>
</reference>
<evidence type="ECO:0000256" key="1">
    <source>
        <dbReference type="ARBA" id="ARBA00006336"/>
    </source>
</evidence>
<organism evidence="5">
    <name type="scientific">Hirschmanniella oryzae</name>
    <dbReference type="NCBI Taxonomy" id="362338"/>
    <lineage>
        <taxon>Eukaryota</taxon>
        <taxon>Metazoa</taxon>
        <taxon>Ecdysozoa</taxon>
        <taxon>Nematoda</taxon>
        <taxon>Chromadorea</taxon>
        <taxon>Rhabditida</taxon>
        <taxon>Tylenchina</taxon>
        <taxon>Tylenchomorpha</taxon>
        <taxon>Tylenchoidea</taxon>
        <taxon>Pratylenchidae</taxon>
        <taxon>Pratylenchinae</taxon>
        <taxon>Hirschmanniella</taxon>
    </lineage>
</organism>
<dbReference type="InterPro" id="IPR000868">
    <property type="entry name" value="Isochorismatase-like_dom"/>
</dbReference>
<accession>A0A1L1ZY45</accession>
<sequence>MEFLKKSNHSLKPHPDARPRDIYPQGRIERLVAQRMAILVVDVQNWVMADGRTEFHAKVREQTIPNIRRLLAVGREHGIEIVFTTIENLTRDGRDRSLDYKLSNFFVPKGSWDAKVVEELQPLEDEIVLPKTSSSLFNSTNFDYLMRNIGIDTIAVTGFLTDQCVDQTIRDGADKGYRMISVTDCYATVSEERHAAALNAFKGYCRMESTKTLIEAIRHDINT</sequence>
<dbReference type="InterPro" id="IPR036380">
    <property type="entry name" value="Isochorismatase-like_sf"/>
</dbReference>
<dbReference type="PANTHER" id="PTHR43540">
    <property type="entry name" value="PEROXYUREIDOACRYLATE/UREIDOACRYLATE AMIDOHYDROLASE-RELATED"/>
    <property type="match status" value="1"/>
</dbReference>
<dbReference type="GO" id="GO:0016787">
    <property type="term" value="F:hydrolase activity"/>
    <property type="evidence" value="ECO:0007669"/>
    <property type="project" value="UniProtKB-KW"/>
</dbReference>
<feature type="region of interest" description="Disordered" evidence="3">
    <location>
        <begin position="1"/>
        <end position="21"/>
    </location>
</feature>
<keyword evidence="2" id="KW-0378">Hydrolase</keyword>
<name>A0A1L1ZY45_9BILA</name>
<proteinExistence type="inferred from homology"/>
<feature type="domain" description="Isochorismatase-like" evidence="4">
    <location>
        <begin position="37"/>
        <end position="204"/>
    </location>
</feature>
<comment type="similarity">
    <text evidence="1">Belongs to the isochorismatase family.</text>
</comment>
<gene>
    <name evidence="5" type="primary">icm1</name>
</gene>
<dbReference type="Pfam" id="PF00857">
    <property type="entry name" value="Isochorismatase"/>
    <property type="match status" value="1"/>
</dbReference>
<dbReference type="InterPro" id="IPR050272">
    <property type="entry name" value="Isochorismatase-like_hydrls"/>
</dbReference>